<protein>
    <submittedName>
        <fullName evidence="1">Uncharacterized protein</fullName>
    </submittedName>
</protein>
<reference evidence="1 2" key="1">
    <citation type="submission" date="2021-06" db="EMBL/GenBank/DDBJ databases">
        <title>Complete genome sequence of Erwinia phage pEa_SNUABM_03.</title>
        <authorList>
            <person name="Kim S.G."/>
            <person name="Park S.C."/>
        </authorList>
    </citation>
    <scope>NUCLEOTIDE SEQUENCE [LARGE SCALE GENOMIC DNA]</scope>
</reference>
<accession>A0AAE8BYH0</accession>
<gene>
    <name evidence="1" type="ORF">pEaSNUABM3_00047</name>
</gene>
<evidence type="ECO:0000313" key="2">
    <source>
        <dbReference type="Proteomes" id="UP000827787"/>
    </source>
</evidence>
<evidence type="ECO:0000313" key="1">
    <source>
        <dbReference type="EMBL" id="QZE56244.1"/>
    </source>
</evidence>
<organism evidence="1 2">
    <name type="scientific">Erwinia phage pEa_SNUABM_3</name>
    <dbReference type="NCBI Taxonomy" id="2869552"/>
    <lineage>
        <taxon>Viruses</taxon>
        <taxon>Duplodnaviria</taxon>
        <taxon>Heunggongvirae</taxon>
        <taxon>Uroviricota</taxon>
        <taxon>Caudoviricetes</taxon>
        <taxon>Alexandravirus</taxon>
        <taxon>Alexandravirus SNUABM3</taxon>
    </lineage>
</organism>
<keyword evidence="2" id="KW-1185">Reference proteome</keyword>
<name>A0AAE8BYH0_9CAUD</name>
<sequence length="220" mass="25054">MIDNNFLLIKRISAFLYLGYAEKELYIPRRGVETFDVLIPNPKGLAEEGPILTMRARCIYHLPHNCFLIQRVDDGRSGSYEHPSLMKSHCQKNEGVFQRSEHGREQSAVNLILNELRDAETDHPTWPEECIHAASIVVEEAGELLRDCATFEENGDMRLIENMGIEAVQTGAMAVRFLKNLPRSQKRTIPHNALRSILDSGMTQEQQLIELRRLVENGVS</sequence>
<dbReference type="Proteomes" id="UP000827787">
    <property type="component" value="Segment"/>
</dbReference>
<proteinExistence type="predicted"/>
<dbReference type="EMBL" id="MZ443770">
    <property type="protein sequence ID" value="QZE56244.1"/>
    <property type="molecule type" value="Genomic_DNA"/>
</dbReference>